<dbReference type="GO" id="GO:0016705">
    <property type="term" value="F:oxidoreductase activity, acting on paired donors, with incorporation or reduction of molecular oxygen"/>
    <property type="evidence" value="ECO:0007669"/>
    <property type="project" value="UniProtKB-ARBA"/>
</dbReference>
<evidence type="ECO:0000256" key="1">
    <source>
        <dbReference type="ARBA" id="ARBA00022714"/>
    </source>
</evidence>
<gene>
    <name evidence="7" type="ORF">SAMN05660991_03582</name>
</gene>
<dbReference type="InterPro" id="IPR017941">
    <property type="entry name" value="Rieske_2Fe-2S"/>
</dbReference>
<evidence type="ECO:0000313" key="7">
    <source>
        <dbReference type="EMBL" id="SEP15262.1"/>
    </source>
</evidence>
<keyword evidence="4" id="KW-0411">Iron-sulfur</keyword>
<dbReference type="Proteomes" id="UP000198960">
    <property type="component" value="Unassembled WGS sequence"/>
</dbReference>
<evidence type="ECO:0000256" key="3">
    <source>
        <dbReference type="ARBA" id="ARBA00023004"/>
    </source>
</evidence>
<keyword evidence="3" id="KW-0408">Iron</keyword>
<dbReference type="Gene3D" id="2.102.10.10">
    <property type="entry name" value="Rieske [2Fe-2S] iron-sulphur domain"/>
    <property type="match status" value="1"/>
</dbReference>
<sequence>MSEWVHVAELKELTRRKKKQVIVDGRPVALFLIDGEVFALDDVCVHKERFLTKGTILDGQVICPGHQWKFDPRSGRPEDQPGCQATWPVQVSDSGAVLVGTVPATPRESSGLEDTPDVAAAGSERP</sequence>
<feature type="domain" description="Rieske" evidence="6">
    <location>
        <begin position="4"/>
        <end position="98"/>
    </location>
</feature>
<dbReference type="AlphaFoldDB" id="A0A1H8VIH9"/>
<proteinExistence type="predicted"/>
<name>A0A1H8VIH9_9ACTN</name>
<evidence type="ECO:0000313" key="8">
    <source>
        <dbReference type="Proteomes" id="UP000198960"/>
    </source>
</evidence>
<protein>
    <submittedName>
        <fullName evidence="7">Nitrite reductase (NADH) small subunit</fullName>
    </submittedName>
</protein>
<keyword evidence="8" id="KW-1185">Reference proteome</keyword>
<dbReference type="PANTHER" id="PTHR21496">
    <property type="entry name" value="FERREDOXIN-RELATED"/>
    <property type="match status" value="1"/>
</dbReference>
<keyword evidence="1" id="KW-0001">2Fe-2S</keyword>
<accession>A0A1H8VIH9</accession>
<organism evidence="7 8">
    <name type="scientific">Trujillonella endophytica</name>
    <dbReference type="NCBI Taxonomy" id="673521"/>
    <lineage>
        <taxon>Bacteria</taxon>
        <taxon>Bacillati</taxon>
        <taxon>Actinomycetota</taxon>
        <taxon>Actinomycetes</taxon>
        <taxon>Geodermatophilales</taxon>
        <taxon>Geodermatophilaceae</taxon>
        <taxon>Trujillonella</taxon>
    </lineage>
</organism>
<dbReference type="OrthoDB" id="147178at2"/>
<evidence type="ECO:0000259" key="6">
    <source>
        <dbReference type="PROSITE" id="PS51296"/>
    </source>
</evidence>
<dbReference type="Pfam" id="PF00355">
    <property type="entry name" value="Rieske"/>
    <property type="match status" value="1"/>
</dbReference>
<dbReference type="GO" id="GO:0004497">
    <property type="term" value="F:monooxygenase activity"/>
    <property type="evidence" value="ECO:0007669"/>
    <property type="project" value="UniProtKB-ARBA"/>
</dbReference>
<evidence type="ECO:0000256" key="4">
    <source>
        <dbReference type="ARBA" id="ARBA00023014"/>
    </source>
</evidence>
<dbReference type="STRING" id="673521.SAMN05660991_03582"/>
<dbReference type="GO" id="GO:0051537">
    <property type="term" value="F:2 iron, 2 sulfur cluster binding"/>
    <property type="evidence" value="ECO:0007669"/>
    <property type="project" value="UniProtKB-KW"/>
</dbReference>
<dbReference type="PANTHER" id="PTHR21496:SF23">
    <property type="entry name" value="3-PHENYLPROPIONATE_CINNAMIC ACID DIOXYGENASE FERREDOXIN SUBUNIT"/>
    <property type="match status" value="1"/>
</dbReference>
<dbReference type="SUPFAM" id="SSF50022">
    <property type="entry name" value="ISP domain"/>
    <property type="match status" value="1"/>
</dbReference>
<dbReference type="RefSeq" id="WP_091946577.1">
    <property type="nucleotide sequence ID" value="NZ_FOEE01000012.1"/>
</dbReference>
<evidence type="ECO:0000256" key="5">
    <source>
        <dbReference type="SAM" id="MobiDB-lite"/>
    </source>
</evidence>
<keyword evidence="2" id="KW-0479">Metal-binding</keyword>
<dbReference type="InterPro" id="IPR036922">
    <property type="entry name" value="Rieske_2Fe-2S_sf"/>
</dbReference>
<reference evidence="8" key="1">
    <citation type="submission" date="2016-10" db="EMBL/GenBank/DDBJ databases">
        <authorList>
            <person name="Varghese N."/>
            <person name="Submissions S."/>
        </authorList>
    </citation>
    <scope>NUCLEOTIDE SEQUENCE [LARGE SCALE GENOMIC DNA]</scope>
    <source>
        <strain evidence="8">DSM 45413</strain>
    </source>
</reference>
<feature type="region of interest" description="Disordered" evidence="5">
    <location>
        <begin position="102"/>
        <end position="126"/>
    </location>
</feature>
<evidence type="ECO:0000256" key="2">
    <source>
        <dbReference type="ARBA" id="ARBA00022723"/>
    </source>
</evidence>
<dbReference type="PROSITE" id="PS51296">
    <property type="entry name" value="RIESKE"/>
    <property type="match status" value="1"/>
</dbReference>
<dbReference type="EMBL" id="FOEE01000012">
    <property type="protein sequence ID" value="SEP15262.1"/>
    <property type="molecule type" value="Genomic_DNA"/>
</dbReference>
<dbReference type="GO" id="GO:0046872">
    <property type="term" value="F:metal ion binding"/>
    <property type="evidence" value="ECO:0007669"/>
    <property type="project" value="UniProtKB-KW"/>
</dbReference>